<dbReference type="InterPro" id="IPR050069">
    <property type="entry name" value="Urease_subunit"/>
</dbReference>
<comment type="similarity">
    <text evidence="4 5">Belongs to the urease gamma subunit family.</text>
</comment>
<proteinExistence type="inferred from homology"/>
<dbReference type="Proteomes" id="UP000632766">
    <property type="component" value="Unassembled WGS sequence"/>
</dbReference>
<dbReference type="PANTHER" id="PTHR33569">
    <property type="entry name" value="UREASE"/>
    <property type="match status" value="1"/>
</dbReference>
<comment type="catalytic activity">
    <reaction evidence="3 4 5">
        <text>urea + 2 H2O + H(+) = hydrogencarbonate + 2 NH4(+)</text>
        <dbReference type="Rhea" id="RHEA:20557"/>
        <dbReference type="ChEBI" id="CHEBI:15377"/>
        <dbReference type="ChEBI" id="CHEBI:15378"/>
        <dbReference type="ChEBI" id="CHEBI:16199"/>
        <dbReference type="ChEBI" id="CHEBI:17544"/>
        <dbReference type="ChEBI" id="CHEBI:28938"/>
        <dbReference type="EC" id="3.5.1.5"/>
    </reaction>
</comment>
<dbReference type="Pfam" id="PF00547">
    <property type="entry name" value="Urease_gamma"/>
    <property type="match status" value="1"/>
</dbReference>
<evidence type="ECO:0000256" key="2">
    <source>
        <dbReference type="ARBA" id="ARBA00022801"/>
    </source>
</evidence>
<comment type="subunit">
    <text evidence="4">Heterotrimer of UreA (gamma), UreB (beta) and UreC (alpha) subunits. Three heterotrimers associate to form the active enzyme.</text>
</comment>
<evidence type="ECO:0000256" key="3">
    <source>
        <dbReference type="ARBA" id="ARBA00047778"/>
    </source>
</evidence>
<gene>
    <name evidence="4 6" type="primary">ureA</name>
    <name evidence="6" type="ORF">I8748_01715</name>
</gene>
<dbReference type="GO" id="GO:0009039">
    <property type="term" value="F:urease activity"/>
    <property type="evidence" value="ECO:0007669"/>
    <property type="project" value="UniProtKB-UniRule"/>
</dbReference>
<sequence>MQLSPQEKDKLLIFTAALVAERRKEKGLKLNYPEAVAYISAAILEGAREGKTVSQLMSEGTEILRKDDVMDGIAEMIHEVQVEATFPDGTKLVTVHNPIHE</sequence>
<dbReference type="NCBIfam" id="NF009712">
    <property type="entry name" value="PRK13241.1"/>
    <property type="match status" value="1"/>
</dbReference>
<comment type="subcellular location">
    <subcellularLocation>
        <location evidence="4 5">Cytoplasm</location>
    </subcellularLocation>
</comment>
<dbReference type="GO" id="GO:0005737">
    <property type="term" value="C:cytoplasm"/>
    <property type="evidence" value="ECO:0007669"/>
    <property type="project" value="UniProtKB-SubCell"/>
</dbReference>
<keyword evidence="2 4" id="KW-0378">Hydrolase</keyword>
<dbReference type="CDD" id="cd00390">
    <property type="entry name" value="Urease_gamma"/>
    <property type="match status" value="1"/>
</dbReference>
<dbReference type="GO" id="GO:0016151">
    <property type="term" value="F:nickel cation binding"/>
    <property type="evidence" value="ECO:0007669"/>
    <property type="project" value="InterPro"/>
</dbReference>
<dbReference type="EMBL" id="JAECZC010000002">
    <property type="protein sequence ID" value="MBH8560908.1"/>
    <property type="molecule type" value="Genomic_DNA"/>
</dbReference>
<dbReference type="NCBIfam" id="TIGR00193">
    <property type="entry name" value="urease_gam"/>
    <property type="match status" value="1"/>
</dbReference>
<evidence type="ECO:0000256" key="1">
    <source>
        <dbReference type="ARBA" id="ARBA00022490"/>
    </source>
</evidence>
<dbReference type="PIRSF" id="PIRSF001223">
    <property type="entry name" value="Urease_gamma"/>
    <property type="match status" value="1"/>
</dbReference>
<dbReference type="EC" id="3.5.1.5" evidence="4 5"/>
<dbReference type="GO" id="GO:0043419">
    <property type="term" value="P:urea catabolic process"/>
    <property type="evidence" value="ECO:0007669"/>
    <property type="project" value="UniProtKB-UniRule"/>
</dbReference>
<evidence type="ECO:0000256" key="4">
    <source>
        <dbReference type="HAMAP-Rule" id="MF_00739"/>
    </source>
</evidence>
<evidence type="ECO:0000313" key="6">
    <source>
        <dbReference type="EMBL" id="MBH8560908.1"/>
    </source>
</evidence>
<protein>
    <recommendedName>
        <fullName evidence="4 5">Urease subunit gamma</fullName>
        <ecNumber evidence="4 5">3.5.1.5</ecNumber>
    </recommendedName>
    <alternativeName>
        <fullName evidence="4">Urea amidohydrolase subunit gamma</fullName>
    </alternativeName>
</protein>
<keyword evidence="1 4" id="KW-0963">Cytoplasm</keyword>
<keyword evidence="7" id="KW-1185">Reference proteome</keyword>
<reference evidence="6 7" key="1">
    <citation type="journal article" date="2021" name="Int. J. Syst. Evol. Microbiol.">
        <title>Amazonocrinis nigriterrae gen. nov., sp. nov., Atlanticothrix silvestris gen. nov., sp. nov. and Dendronalium phyllosphericum gen. nov., sp. nov., nostocacean cyanobacteria from Brazilian environments.</title>
        <authorList>
            <person name="Alvarenga D.O."/>
            <person name="Andreote A.P.D."/>
            <person name="Branco L.H.Z."/>
            <person name="Delbaje E."/>
            <person name="Cruz R.B."/>
            <person name="Varani A.M."/>
            <person name="Fiore M.F."/>
        </authorList>
    </citation>
    <scope>NUCLEOTIDE SEQUENCE [LARGE SCALE GENOMIC DNA]</scope>
    <source>
        <strain evidence="6 7">CENA67</strain>
    </source>
</reference>
<dbReference type="Gene3D" id="3.30.280.10">
    <property type="entry name" value="Urease, gamma-like subunit"/>
    <property type="match status" value="1"/>
</dbReference>
<evidence type="ECO:0000313" key="7">
    <source>
        <dbReference type="Proteomes" id="UP000632766"/>
    </source>
</evidence>
<comment type="pathway">
    <text evidence="4">Nitrogen metabolism; urea degradation; CO(2) and NH(3) from urea (urease route): step 1/1.</text>
</comment>
<comment type="caution">
    <text evidence="6">The sequence shown here is derived from an EMBL/GenBank/DDBJ whole genome shotgun (WGS) entry which is preliminary data.</text>
</comment>
<evidence type="ECO:0000256" key="5">
    <source>
        <dbReference type="RuleBase" id="RU003850"/>
    </source>
</evidence>
<name>A0A8J7HK19_9NOST</name>
<dbReference type="PANTHER" id="PTHR33569:SF1">
    <property type="entry name" value="UREASE"/>
    <property type="match status" value="1"/>
</dbReference>
<dbReference type="AlphaFoldDB" id="A0A8J7HK19"/>
<organism evidence="6 7">
    <name type="scientific">Amazonocrinis nigriterrae CENA67</name>
    <dbReference type="NCBI Taxonomy" id="2794033"/>
    <lineage>
        <taxon>Bacteria</taxon>
        <taxon>Bacillati</taxon>
        <taxon>Cyanobacteriota</taxon>
        <taxon>Cyanophyceae</taxon>
        <taxon>Nostocales</taxon>
        <taxon>Nostocaceae</taxon>
        <taxon>Amazonocrinis</taxon>
        <taxon>Amazonocrinis nigriterrae</taxon>
    </lineage>
</organism>
<dbReference type="UniPathway" id="UPA00258">
    <property type="reaction ID" value="UER00370"/>
</dbReference>
<dbReference type="InterPro" id="IPR012010">
    <property type="entry name" value="Urease_gamma"/>
</dbReference>
<dbReference type="InterPro" id="IPR002026">
    <property type="entry name" value="Urease_gamma/gamma-beta_su"/>
</dbReference>
<dbReference type="HAMAP" id="MF_00739">
    <property type="entry name" value="Urease_gamma"/>
    <property type="match status" value="1"/>
</dbReference>
<accession>A0A8J7HK19</accession>
<dbReference type="RefSeq" id="WP_198122957.1">
    <property type="nucleotide sequence ID" value="NZ_JAECZC010000002.1"/>
</dbReference>
<dbReference type="InterPro" id="IPR036463">
    <property type="entry name" value="Urease_gamma_sf"/>
</dbReference>
<dbReference type="SUPFAM" id="SSF54111">
    <property type="entry name" value="Urease, gamma-subunit"/>
    <property type="match status" value="1"/>
</dbReference>